<dbReference type="AlphaFoldDB" id="A0A1M6AT44"/>
<protein>
    <submittedName>
        <fullName evidence="2">SMI1-KNR4 cell-wall</fullName>
    </submittedName>
</protein>
<organism evidence="2 3">
    <name type="scientific">Cruoricaptor ignavus</name>
    <dbReference type="NCBI Taxonomy" id="1118202"/>
    <lineage>
        <taxon>Bacteria</taxon>
        <taxon>Pseudomonadati</taxon>
        <taxon>Bacteroidota</taxon>
        <taxon>Flavobacteriia</taxon>
        <taxon>Flavobacteriales</taxon>
        <taxon>Weeksellaceae</taxon>
        <taxon>Cruoricaptor</taxon>
    </lineage>
</organism>
<evidence type="ECO:0000313" key="2">
    <source>
        <dbReference type="EMBL" id="SHI39684.1"/>
    </source>
</evidence>
<dbReference type="EMBL" id="FQYI01000001">
    <property type="protein sequence ID" value="SHI39684.1"/>
    <property type="molecule type" value="Genomic_DNA"/>
</dbReference>
<dbReference type="Pfam" id="PF09346">
    <property type="entry name" value="SMI1_KNR4"/>
    <property type="match status" value="1"/>
</dbReference>
<feature type="domain" description="Knr4/Smi1-like" evidence="1">
    <location>
        <begin position="24"/>
        <end position="137"/>
    </location>
</feature>
<dbReference type="RefSeq" id="WP_073177805.1">
    <property type="nucleotide sequence ID" value="NZ_FQYI01000001.1"/>
</dbReference>
<keyword evidence="3" id="KW-1185">Reference proteome</keyword>
<gene>
    <name evidence="2" type="ORF">SAMN05443429_101409</name>
</gene>
<proteinExistence type="predicted"/>
<dbReference type="Gene3D" id="3.40.1580.10">
    <property type="entry name" value="SMI1/KNR4-like"/>
    <property type="match status" value="1"/>
</dbReference>
<dbReference type="InterPro" id="IPR018958">
    <property type="entry name" value="Knr4/Smi1-like_dom"/>
</dbReference>
<dbReference type="SUPFAM" id="SSF160631">
    <property type="entry name" value="SMI1/KNR4-like"/>
    <property type="match status" value="1"/>
</dbReference>
<evidence type="ECO:0000313" key="3">
    <source>
        <dbReference type="Proteomes" id="UP000184335"/>
    </source>
</evidence>
<accession>A0A1M6AT44</accession>
<dbReference type="InterPro" id="IPR037883">
    <property type="entry name" value="Knr4/Smi1-like_sf"/>
</dbReference>
<dbReference type="Proteomes" id="UP000184335">
    <property type="component" value="Unassembled WGS sequence"/>
</dbReference>
<reference evidence="2 3" key="1">
    <citation type="submission" date="2016-11" db="EMBL/GenBank/DDBJ databases">
        <authorList>
            <person name="Jaros S."/>
            <person name="Januszkiewicz K."/>
            <person name="Wedrychowicz H."/>
        </authorList>
    </citation>
    <scope>NUCLEOTIDE SEQUENCE [LARGE SCALE GENOMIC DNA]</scope>
    <source>
        <strain evidence="2 3">DSM 25479</strain>
    </source>
</reference>
<name>A0A1M6AT44_9FLAO</name>
<evidence type="ECO:0000259" key="1">
    <source>
        <dbReference type="Pfam" id="PF09346"/>
    </source>
</evidence>
<dbReference type="STRING" id="1118202.SAMN05443429_101409"/>
<sequence>MKVENIEKLERYFMLNPTYHGEPSSEIAVQNAEKVLNLEFNSSYKEILERFGGCFIGIDIHGLSNAPIQGNETVIDLTLMFRKNLSNIKQLQNYLVIGDDGSGNSILVSNCNDNIFIYYHDEQTLEILFSSFDEIVEKYVD</sequence>
<dbReference type="OrthoDB" id="2736282at2"/>